<reference evidence="7 8" key="1">
    <citation type="submission" date="2015-07" db="EMBL/GenBank/DDBJ databases">
        <authorList>
            <person name="Noorani M."/>
        </authorList>
    </citation>
    <scope>NUCLEOTIDE SEQUENCE [LARGE SCALE GENOMIC DNA]</scope>
    <source>
        <strain evidence="7">BBA 69670</strain>
    </source>
</reference>
<dbReference type="EMBL" id="CYGV01001300">
    <property type="protein sequence ID" value="CUA72633.1"/>
    <property type="molecule type" value="Genomic_DNA"/>
</dbReference>
<keyword evidence="6" id="KW-0464">Manganese</keyword>
<evidence type="ECO:0000256" key="3">
    <source>
        <dbReference type="ARBA" id="ARBA00022723"/>
    </source>
</evidence>
<evidence type="ECO:0000256" key="1">
    <source>
        <dbReference type="ARBA" id="ARBA00001936"/>
    </source>
</evidence>
<dbReference type="PANTHER" id="PTHR12992">
    <property type="entry name" value="NUDIX HYDROLASE"/>
    <property type="match status" value="1"/>
</dbReference>
<keyword evidence="3" id="KW-0479">Metal-binding</keyword>
<keyword evidence="4" id="KW-0378">Hydrolase</keyword>
<evidence type="ECO:0000313" key="7">
    <source>
        <dbReference type="EMBL" id="CUA72633.1"/>
    </source>
</evidence>
<evidence type="ECO:0000256" key="5">
    <source>
        <dbReference type="ARBA" id="ARBA00022842"/>
    </source>
</evidence>
<keyword evidence="8" id="KW-1185">Reference proteome</keyword>
<evidence type="ECO:0000313" key="8">
    <source>
        <dbReference type="Proteomes" id="UP000044841"/>
    </source>
</evidence>
<gene>
    <name evidence="7" type="ORF">RSOLAG22IIIB_10205</name>
</gene>
<dbReference type="InterPro" id="IPR015797">
    <property type="entry name" value="NUDIX_hydrolase-like_dom_sf"/>
</dbReference>
<dbReference type="Gene3D" id="3.90.79.10">
    <property type="entry name" value="Nucleoside Triphosphate Pyrophosphohydrolase"/>
    <property type="match status" value="1"/>
</dbReference>
<evidence type="ECO:0008006" key="9">
    <source>
        <dbReference type="Google" id="ProtNLM"/>
    </source>
</evidence>
<accession>A0A0K6G2P1</accession>
<dbReference type="GO" id="GO:0010945">
    <property type="term" value="F:coenzyme A diphosphatase activity"/>
    <property type="evidence" value="ECO:0007669"/>
    <property type="project" value="InterPro"/>
</dbReference>
<dbReference type="GO" id="GO:0015938">
    <property type="term" value="P:coenzyme A catabolic process"/>
    <property type="evidence" value="ECO:0007669"/>
    <property type="project" value="TreeGrafter"/>
</dbReference>
<dbReference type="SUPFAM" id="SSF55811">
    <property type="entry name" value="Nudix"/>
    <property type="match status" value="1"/>
</dbReference>
<dbReference type="PANTHER" id="PTHR12992:SF24">
    <property type="entry name" value="PEROXISOMAL COENZYME A DIPHOSPHATASE NUDT7"/>
    <property type="match status" value="1"/>
</dbReference>
<organism evidence="7 8">
    <name type="scientific">Rhizoctonia solani</name>
    <dbReference type="NCBI Taxonomy" id="456999"/>
    <lineage>
        <taxon>Eukaryota</taxon>
        <taxon>Fungi</taxon>
        <taxon>Dikarya</taxon>
        <taxon>Basidiomycota</taxon>
        <taxon>Agaricomycotina</taxon>
        <taxon>Agaricomycetes</taxon>
        <taxon>Cantharellales</taxon>
        <taxon>Ceratobasidiaceae</taxon>
        <taxon>Rhizoctonia</taxon>
    </lineage>
</organism>
<evidence type="ECO:0000256" key="6">
    <source>
        <dbReference type="ARBA" id="ARBA00023211"/>
    </source>
</evidence>
<keyword evidence="5" id="KW-0460">Magnesium</keyword>
<protein>
    <recommendedName>
        <fullName evidence="9">Nudix hydrolase domain-containing protein</fullName>
    </recommendedName>
</protein>
<proteinExistence type="predicted"/>
<dbReference type="AlphaFoldDB" id="A0A0K6G2P1"/>
<evidence type="ECO:0000256" key="4">
    <source>
        <dbReference type="ARBA" id="ARBA00022801"/>
    </source>
</evidence>
<name>A0A0K6G2P1_9AGAM</name>
<comment type="cofactor">
    <cofactor evidence="1">
        <name>Mn(2+)</name>
        <dbReference type="ChEBI" id="CHEBI:29035"/>
    </cofactor>
</comment>
<comment type="cofactor">
    <cofactor evidence="2">
        <name>Mg(2+)</name>
        <dbReference type="ChEBI" id="CHEBI:18420"/>
    </cofactor>
</comment>
<sequence length="220" mass="24399">MPNPGLLDSLSSHPEERVIIQRLASNKLSLTAKDCTRFPLHRQVAVLVLLFVRDGHIRVLLPTRSKSLRSYPGQVALPRGRCNPEDGSMVKTAFRLLVTPVIAWAASSEFVHELRANEREGDEMWGHPLEAMLSPELVRQSGVLSRPLSEKNTEEWPYESDVYEANGCGEPTVVCTGSVLSQSDRGRSYNQLDFVTSVKYATEDLGAKAAKKAAEQRQLA</sequence>
<dbReference type="GO" id="GO:0046872">
    <property type="term" value="F:metal ion binding"/>
    <property type="evidence" value="ECO:0007669"/>
    <property type="project" value="UniProtKB-KW"/>
</dbReference>
<evidence type="ECO:0000256" key="2">
    <source>
        <dbReference type="ARBA" id="ARBA00001946"/>
    </source>
</evidence>
<dbReference type="InterPro" id="IPR045121">
    <property type="entry name" value="CoAse"/>
</dbReference>
<dbReference type="Proteomes" id="UP000044841">
    <property type="component" value="Unassembled WGS sequence"/>
</dbReference>